<feature type="compositionally biased region" description="Polar residues" evidence="1">
    <location>
        <begin position="503"/>
        <end position="517"/>
    </location>
</feature>
<feature type="region of interest" description="Disordered" evidence="1">
    <location>
        <begin position="750"/>
        <end position="1077"/>
    </location>
</feature>
<feature type="compositionally biased region" description="Polar residues" evidence="1">
    <location>
        <begin position="612"/>
        <end position="622"/>
    </location>
</feature>
<keyword evidence="3" id="KW-1185">Reference proteome</keyword>
<feature type="compositionally biased region" description="Basic and acidic residues" evidence="1">
    <location>
        <begin position="66"/>
        <end position="76"/>
    </location>
</feature>
<name>A0ABQ9W0I5_SAGOE</name>
<feature type="region of interest" description="Disordered" evidence="1">
    <location>
        <begin position="502"/>
        <end position="726"/>
    </location>
</feature>
<feature type="compositionally biased region" description="Basic and acidic residues" evidence="1">
    <location>
        <begin position="114"/>
        <end position="128"/>
    </location>
</feature>
<feature type="region of interest" description="Disordered" evidence="1">
    <location>
        <begin position="370"/>
        <end position="479"/>
    </location>
</feature>
<dbReference type="EMBL" id="JASSZA010000003">
    <property type="protein sequence ID" value="KAK2115157.1"/>
    <property type="molecule type" value="Genomic_DNA"/>
</dbReference>
<feature type="compositionally biased region" description="Low complexity" evidence="1">
    <location>
        <begin position="582"/>
        <end position="596"/>
    </location>
</feature>
<proteinExistence type="predicted"/>
<evidence type="ECO:0000313" key="3">
    <source>
        <dbReference type="Proteomes" id="UP001266305"/>
    </source>
</evidence>
<feature type="region of interest" description="Disordered" evidence="1">
    <location>
        <begin position="313"/>
        <end position="355"/>
    </location>
</feature>
<accession>A0ABQ9W0I5</accession>
<evidence type="ECO:0000256" key="1">
    <source>
        <dbReference type="SAM" id="MobiDB-lite"/>
    </source>
</evidence>
<protein>
    <submittedName>
        <fullName evidence="2">Uncharacterized protein</fullName>
    </submittedName>
</protein>
<organism evidence="2 3">
    <name type="scientific">Saguinus oedipus</name>
    <name type="common">Cotton-top tamarin</name>
    <name type="synonym">Oedipomidas oedipus</name>
    <dbReference type="NCBI Taxonomy" id="9490"/>
    <lineage>
        <taxon>Eukaryota</taxon>
        <taxon>Metazoa</taxon>
        <taxon>Chordata</taxon>
        <taxon>Craniata</taxon>
        <taxon>Vertebrata</taxon>
        <taxon>Euteleostomi</taxon>
        <taxon>Mammalia</taxon>
        <taxon>Eutheria</taxon>
        <taxon>Euarchontoglires</taxon>
        <taxon>Primates</taxon>
        <taxon>Haplorrhini</taxon>
        <taxon>Platyrrhini</taxon>
        <taxon>Cebidae</taxon>
        <taxon>Callitrichinae</taxon>
        <taxon>Saguinus</taxon>
    </lineage>
</organism>
<sequence>MSSKRHSASPNHRNIERTFKERKHSWDLMTEQKAPQVPAHKGRVGGLEGSPGEPTPRLPVGMRSSGTDRRDNGRAEELRCPTWGCMLDCPGVTGTNIHPKVEPLPTQDSTRWPGSERTEAPLDDHHPATDAASEKPQGPRGTRPGSEPRDPGASEETQSHSLPARPEADTGPERVGLVPVAKGQRVLSMASGGRAEPSPTPLPHGGPASQMAPTARGQDRSRTRFRYRLVAAPVSATPGFSWLADSCLEQSHKDKNKPPTRKHRPHPGRALHVTLEARAEVTKVSKWVQVLRLGPAGLRATRGWLTSTRTQLHTEDAASTPHSAPRDQPGPSCTRRTLPPHPTLLLGTSRDPAAHGGRCLHTPLCSSGPARTQLHTEDAASTPHSAPRDQPGPSCTRRTLPQHPTLLLGTSPDPAAHGGRCLHTPHCSSGPAGTQLHTEDAASTPHTAPRDQPGPSCTRRTLPPHPTLLLGTSQDPAAHGGHCLDTPLCSSGPLRTQLHVEDATSTPHTAPQDQPGPSCTRRTLPRHPTLLLGTSRDQAARGGRCLHTPHCSSGPAGTQLHTEDAASTPHTAPRDQPGPSCTRRTLPRHPTLLLGTSPDPAAHGGRCLHTPHCSSGPAQTQLHTEDAASTPHSAPRDQPGPSCTRRTLPPHPTLLLGTSPDPAAHGGRCLDTPLCSSGPARTQLHTEDVASTPHTAPRDQPGPSCTRRTLPPHPTLLLGTSQDPAAHGGHCLNTPLCSSGPLRTQLHVEDATSTPHTASRDQPGPSCTRRTPPPHPTLLLGTSQDPAAHRGCHLHTPHCSSGPARAQLHTEDATSTPHTAPRDQPGPSCTQRTPPPHPTLLLGTSQDPAAHRRRRLHTPHCSSGPARTQLHVEDAASTPHSAPRDQPGLSCTQRTPPPHPTLLLGTSQDPAARGGRRLHTPHCSLGPARTQLHMEDAASTPHTAPRDQPGPHPTLLLGTSQDHTPHCSSGPAGTQLHTEDAASTPHTAPRDQPGPSCTWRTPPPHPTVLLGTSQDPAAHGGRRLHTPHCSSGPARTQLHVEDATSTPHTAPRDQPGPSRTQRTPPTHPTLLLGEQLHNSHPEPEDVRIVMSLQCHFLESISNANVLHDALYNSINLRMF</sequence>
<feature type="region of interest" description="Disordered" evidence="1">
    <location>
        <begin position="94"/>
        <end position="174"/>
    </location>
</feature>
<comment type="caution">
    <text evidence="2">The sequence shown here is derived from an EMBL/GenBank/DDBJ whole genome shotgun (WGS) entry which is preliminary data.</text>
</comment>
<reference evidence="2 3" key="1">
    <citation type="submission" date="2023-05" db="EMBL/GenBank/DDBJ databases">
        <title>B98-5 Cell Line De Novo Hybrid Assembly: An Optical Mapping Approach.</title>
        <authorList>
            <person name="Kananen K."/>
            <person name="Auerbach J.A."/>
            <person name="Kautto E."/>
            <person name="Blachly J.S."/>
        </authorList>
    </citation>
    <scope>NUCLEOTIDE SEQUENCE [LARGE SCALE GENOMIC DNA]</scope>
    <source>
        <strain evidence="2">B95-8</strain>
        <tissue evidence="2">Cell line</tissue>
    </source>
</reference>
<dbReference type="Proteomes" id="UP001266305">
    <property type="component" value="Unassembled WGS sequence"/>
</dbReference>
<feature type="region of interest" description="Disordered" evidence="1">
    <location>
        <begin position="188"/>
        <end position="220"/>
    </location>
</feature>
<feature type="region of interest" description="Disordered" evidence="1">
    <location>
        <begin position="1"/>
        <end position="76"/>
    </location>
</feature>
<evidence type="ECO:0000313" key="2">
    <source>
        <dbReference type="EMBL" id="KAK2115157.1"/>
    </source>
</evidence>
<feature type="compositionally biased region" description="Low complexity" evidence="1">
    <location>
        <begin position="520"/>
        <end position="534"/>
    </location>
</feature>
<gene>
    <name evidence="2" type="ORF">P7K49_005783</name>
</gene>